<comment type="catalytic activity">
    <reaction evidence="6">
        <text>alpha-D-glucose 6-phosphate = beta-D-fructose 6-phosphate</text>
        <dbReference type="Rhea" id="RHEA:11816"/>
        <dbReference type="ChEBI" id="CHEBI:57634"/>
        <dbReference type="ChEBI" id="CHEBI:58225"/>
        <dbReference type="EC" id="5.3.1.9"/>
    </reaction>
</comment>
<dbReference type="GO" id="GO:0006094">
    <property type="term" value="P:gluconeogenesis"/>
    <property type="evidence" value="ECO:0007669"/>
    <property type="project" value="UniProtKB-KW"/>
</dbReference>
<evidence type="ECO:0000256" key="3">
    <source>
        <dbReference type="ARBA" id="ARBA00011952"/>
    </source>
</evidence>
<dbReference type="AlphaFoldDB" id="A0AAX1NBK2"/>
<dbReference type="InterPro" id="IPR011051">
    <property type="entry name" value="RmlC_Cupin_sf"/>
</dbReference>
<evidence type="ECO:0000256" key="5">
    <source>
        <dbReference type="ARBA" id="ARBA00023152"/>
    </source>
</evidence>
<dbReference type="GO" id="GO:0004347">
    <property type="term" value="F:glucose-6-phosphate isomerase activity"/>
    <property type="evidence" value="ECO:0007669"/>
    <property type="project" value="UniProtKB-EC"/>
</dbReference>
<feature type="domain" description="Glucose-6-phosphate isomerase prokaryote" evidence="7">
    <location>
        <begin position="52"/>
        <end position="206"/>
    </location>
</feature>
<dbReference type="KEGG" id="fya:KMW28_20670"/>
<gene>
    <name evidence="8" type="ORF">KMW28_20670</name>
</gene>
<comment type="similarity">
    <text evidence="2">Belongs to the archaeal-type GPI family.</text>
</comment>
<evidence type="ECO:0000313" key="9">
    <source>
        <dbReference type="Proteomes" id="UP000678679"/>
    </source>
</evidence>
<dbReference type="Gene3D" id="2.60.120.10">
    <property type="entry name" value="Jelly Rolls"/>
    <property type="match status" value="1"/>
</dbReference>
<keyword evidence="4" id="KW-0312">Gluconeogenesis</keyword>
<dbReference type="Proteomes" id="UP000678679">
    <property type="component" value="Chromosome 2"/>
</dbReference>
<dbReference type="RefSeq" id="WP_169662460.1">
    <property type="nucleotide sequence ID" value="NZ_CP076133.1"/>
</dbReference>
<keyword evidence="5" id="KW-0324">Glycolysis</keyword>
<evidence type="ECO:0000256" key="4">
    <source>
        <dbReference type="ARBA" id="ARBA00022432"/>
    </source>
</evidence>
<dbReference type="GO" id="GO:0005737">
    <property type="term" value="C:cytoplasm"/>
    <property type="evidence" value="ECO:0007669"/>
    <property type="project" value="InterPro"/>
</dbReference>
<evidence type="ECO:0000313" key="8">
    <source>
        <dbReference type="EMBL" id="QWG04840.1"/>
    </source>
</evidence>
<evidence type="ECO:0000256" key="1">
    <source>
        <dbReference type="ARBA" id="ARBA00004926"/>
    </source>
</evidence>
<protein>
    <recommendedName>
        <fullName evidence="3">glucose-6-phosphate isomerase</fullName>
        <ecNumber evidence="3">5.3.1.9</ecNumber>
    </recommendedName>
</protein>
<sequence length="262" mass="30570">MEKLFDQGINIFANYESFNFEYGEGCFGPEVEVRTLDAIRKSLLEPNCDGPEKVYSIAMDVGKKQHQQQLNEQHLLFGLVTYAKGRLGQEPIRSQGHIHKTSAYANDWSTPEVYEIWSGKAIIYMQEYAKDHPGRCYAVIGESGDVIIVPPFWAHATISANPENPLTFGAWCDRDYGFDYDDVRAHKGLAYYPLLNQDNEMEWQKNPMYEKSELVVKKPRIYQEFDIQPNKPIYKQYEEDNDKFKFVPRPDLFKEKWLDFIP</sequence>
<proteinExistence type="inferred from homology"/>
<dbReference type="Pfam" id="PF06560">
    <property type="entry name" value="GPI"/>
    <property type="match status" value="1"/>
</dbReference>
<reference evidence="8 9" key="1">
    <citation type="submission" date="2021-05" db="EMBL/GenBank/DDBJ databases">
        <title>Comparative genomic studies on the polysaccharide-degrading batcterial strains of the Flammeovirga genus.</title>
        <authorList>
            <person name="Zewei F."/>
            <person name="Zheng Z."/>
            <person name="Yu L."/>
            <person name="Ruyue G."/>
            <person name="Yanhong M."/>
            <person name="Yuanyuan C."/>
            <person name="Jingyan G."/>
            <person name="Wenjun H."/>
        </authorList>
    </citation>
    <scope>NUCLEOTIDE SEQUENCE [LARGE SCALE GENOMIC DNA]</scope>
    <source>
        <strain evidence="8 9">NBRC:100898</strain>
    </source>
</reference>
<accession>A0AAX1NBK2</accession>
<dbReference type="EMBL" id="CP076133">
    <property type="protein sequence ID" value="QWG04840.1"/>
    <property type="molecule type" value="Genomic_DNA"/>
</dbReference>
<evidence type="ECO:0000259" key="7">
    <source>
        <dbReference type="Pfam" id="PF06560"/>
    </source>
</evidence>
<organism evidence="8 9">
    <name type="scientific">Flammeovirga yaeyamensis</name>
    <dbReference type="NCBI Taxonomy" id="367791"/>
    <lineage>
        <taxon>Bacteria</taxon>
        <taxon>Pseudomonadati</taxon>
        <taxon>Bacteroidota</taxon>
        <taxon>Cytophagia</taxon>
        <taxon>Cytophagales</taxon>
        <taxon>Flammeovirgaceae</taxon>
        <taxon>Flammeovirga</taxon>
    </lineage>
</organism>
<dbReference type="InterPro" id="IPR014710">
    <property type="entry name" value="RmlC-like_jellyroll"/>
</dbReference>
<keyword evidence="9" id="KW-1185">Reference proteome</keyword>
<dbReference type="SUPFAM" id="SSF51182">
    <property type="entry name" value="RmlC-like cupins"/>
    <property type="match status" value="1"/>
</dbReference>
<comment type="pathway">
    <text evidence="1">Carbohydrate degradation; glycolysis; D-glyceraldehyde 3-phosphate and glycerone phosphate from D-glucose: step 2/4.</text>
</comment>
<dbReference type="InterPro" id="IPR010551">
    <property type="entry name" value="G6P_isomerase_prok"/>
</dbReference>
<dbReference type="GO" id="GO:0006096">
    <property type="term" value="P:glycolytic process"/>
    <property type="evidence" value="ECO:0007669"/>
    <property type="project" value="UniProtKB-KW"/>
</dbReference>
<name>A0AAX1NBK2_9BACT</name>
<dbReference type="EC" id="5.3.1.9" evidence="3"/>
<evidence type="ECO:0000256" key="2">
    <source>
        <dbReference type="ARBA" id="ARBA00006542"/>
    </source>
</evidence>
<evidence type="ECO:0000256" key="6">
    <source>
        <dbReference type="ARBA" id="ARBA00029321"/>
    </source>
</evidence>